<dbReference type="PANTHER" id="PTHR34953:SF1">
    <property type="entry name" value="ALPHA_BETA HYDROLASE RELATED PROTEIN"/>
    <property type="match status" value="1"/>
</dbReference>
<dbReference type="EMBL" id="LR746273">
    <property type="protein sequence ID" value="CAA7403783.1"/>
    <property type="molecule type" value="Genomic_DNA"/>
</dbReference>
<feature type="transmembrane region" description="Helical" evidence="1">
    <location>
        <begin position="84"/>
        <end position="105"/>
    </location>
</feature>
<feature type="transmembrane region" description="Helical" evidence="1">
    <location>
        <begin position="117"/>
        <end position="143"/>
    </location>
</feature>
<dbReference type="OrthoDB" id="1914191at2759"/>
<evidence type="ECO:0000313" key="2">
    <source>
        <dbReference type="EMBL" id="CAA7403783.1"/>
    </source>
</evidence>
<reference evidence="2" key="1">
    <citation type="submission" date="2020-02" db="EMBL/GenBank/DDBJ databases">
        <authorList>
            <person name="Scholz U."/>
            <person name="Mascher M."/>
            <person name="Fiebig A."/>
        </authorList>
    </citation>
    <scope>NUCLEOTIDE SEQUENCE</scope>
</reference>
<evidence type="ECO:0000256" key="1">
    <source>
        <dbReference type="SAM" id="Phobius"/>
    </source>
</evidence>
<sequence>MEKRTTSPKAKPTPCLPLQRIRRGMKTLFFLAAMVASLLFFSTPLLVAALDMLLPSAVLSAFVAPLSPESLASQLRAYDFRASLVDLPLLSIARSLVIICVYCLFQGPALSRWPYLVITVICSLSSATFVFVKACVAAGMGQWHRAGAAASASAVDLMRREPMASDALFLSSWALAVAHMAVAYRTNCRERRKLVVYRIDLEAVSAYKGAFSNYSKLSN</sequence>
<dbReference type="AlphaFoldDB" id="A0A7I8L195"/>
<protein>
    <submittedName>
        <fullName evidence="2">Uncharacterized protein</fullName>
    </submittedName>
</protein>
<feature type="transmembrane region" description="Helical" evidence="1">
    <location>
        <begin position="163"/>
        <end position="184"/>
    </location>
</feature>
<keyword evidence="1" id="KW-0812">Transmembrane</keyword>
<keyword evidence="1" id="KW-1133">Transmembrane helix</keyword>
<dbReference type="Proteomes" id="UP000663760">
    <property type="component" value="Chromosome 10"/>
</dbReference>
<dbReference type="PANTHER" id="PTHR34953">
    <property type="entry name" value="ALPHA/BETA HYDROLASE RELATED PROTEIN"/>
    <property type="match status" value="1"/>
</dbReference>
<proteinExistence type="predicted"/>
<gene>
    <name evidence="2" type="ORF">SI8410_10014461</name>
</gene>
<keyword evidence="3" id="KW-1185">Reference proteome</keyword>
<accession>A0A7I8L195</accession>
<name>A0A7I8L195_SPIIN</name>
<organism evidence="2 3">
    <name type="scientific">Spirodela intermedia</name>
    <name type="common">Intermediate duckweed</name>
    <dbReference type="NCBI Taxonomy" id="51605"/>
    <lineage>
        <taxon>Eukaryota</taxon>
        <taxon>Viridiplantae</taxon>
        <taxon>Streptophyta</taxon>
        <taxon>Embryophyta</taxon>
        <taxon>Tracheophyta</taxon>
        <taxon>Spermatophyta</taxon>
        <taxon>Magnoliopsida</taxon>
        <taxon>Liliopsida</taxon>
        <taxon>Araceae</taxon>
        <taxon>Lemnoideae</taxon>
        <taxon>Spirodela</taxon>
    </lineage>
</organism>
<keyword evidence="1" id="KW-0472">Membrane</keyword>
<evidence type="ECO:0000313" key="3">
    <source>
        <dbReference type="Proteomes" id="UP000663760"/>
    </source>
</evidence>